<dbReference type="InterPro" id="IPR000594">
    <property type="entry name" value="ThiF_NAD_FAD-bd"/>
</dbReference>
<dbReference type="GO" id="GO:0005829">
    <property type="term" value="C:cytosol"/>
    <property type="evidence" value="ECO:0007669"/>
    <property type="project" value="TreeGrafter"/>
</dbReference>
<keyword evidence="4" id="KW-0472">Membrane</keyword>
<keyword evidence="4" id="KW-1133">Transmembrane helix</keyword>
<evidence type="ECO:0000256" key="3">
    <source>
        <dbReference type="ARBA" id="ARBA00022840"/>
    </source>
</evidence>
<dbReference type="InterPro" id="IPR035985">
    <property type="entry name" value="Ubiquitin-activating_enz"/>
</dbReference>
<keyword evidence="3" id="KW-0067">ATP-binding</keyword>
<evidence type="ECO:0000259" key="5">
    <source>
        <dbReference type="Pfam" id="PF00899"/>
    </source>
</evidence>
<dbReference type="GO" id="GO:0008641">
    <property type="term" value="F:ubiquitin-like modifier activating enzyme activity"/>
    <property type="evidence" value="ECO:0007669"/>
    <property type="project" value="InterPro"/>
</dbReference>
<evidence type="ECO:0000313" key="6">
    <source>
        <dbReference type="EMBL" id="KPJ53517.1"/>
    </source>
</evidence>
<keyword evidence="2" id="KW-0547">Nucleotide-binding</keyword>
<dbReference type="Pfam" id="PF00899">
    <property type="entry name" value="ThiF"/>
    <property type="match status" value="1"/>
</dbReference>
<dbReference type="Gene3D" id="3.40.50.720">
    <property type="entry name" value="NAD(P)-binding Rossmann-like Domain"/>
    <property type="match status" value="1"/>
</dbReference>
<feature type="transmembrane region" description="Helical" evidence="4">
    <location>
        <begin position="32"/>
        <end position="59"/>
    </location>
</feature>
<dbReference type="NCBIfam" id="NF004281">
    <property type="entry name" value="PRK05690.1"/>
    <property type="match status" value="1"/>
</dbReference>
<dbReference type="GO" id="GO:0005524">
    <property type="term" value="F:ATP binding"/>
    <property type="evidence" value="ECO:0007669"/>
    <property type="project" value="UniProtKB-KW"/>
</dbReference>
<evidence type="ECO:0000256" key="4">
    <source>
        <dbReference type="SAM" id="Phobius"/>
    </source>
</evidence>
<dbReference type="FunFam" id="3.40.50.720:FF:000033">
    <property type="entry name" value="Adenylyltransferase and sulfurtransferase MOCS3"/>
    <property type="match status" value="1"/>
</dbReference>
<dbReference type="GO" id="GO:0016779">
    <property type="term" value="F:nucleotidyltransferase activity"/>
    <property type="evidence" value="ECO:0007669"/>
    <property type="project" value="UniProtKB-KW"/>
</dbReference>
<dbReference type="PANTHER" id="PTHR10953:SF102">
    <property type="entry name" value="ADENYLYLTRANSFERASE AND SULFURTRANSFERASE MOCS3"/>
    <property type="match status" value="1"/>
</dbReference>
<gene>
    <name evidence="6" type="ORF">AMJ39_04340</name>
</gene>
<name>A0A0S7WTK9_UNCT6</name>
<evidence type="ECO:0000256" key="1">
    <source>
        <dbReference type="ARBA" id="ARBA00022679"/>
    </source>
</evidence>
<dbReference type="Proteomes" id="UP000052008">
    <property type="component" value="Unassembled WGS sequence"/>
</dbReference>
<dbReference type="PATRIC" id="fig|1703770.3.peg.1722"/>
<organism evidence="6 7">
    <name type="scientific">candidate division TA06 bacterium DG_24</name>
    <dbReference type="NCBI Taxonomy" id="1703770"/>
    <lineage>
        <taxon>Bacteria</taxon>
        <taxon>Bacteria division TA06</taxon>
    </lineage>
</organism>
<dbReference type="GO" id="GO:0008146">
    <property type="term" value="F:sulfotransferase activity"/>
    <property type="evidence" value="ECO:0007669"/>
    <property type="project" value="TreeGrafter"/>
</dbReference>
<evidence type="ECO:0000313" key="7">
    <source>
        <dbReference type="Proteomes" id="UP000052008"/>
    </source>
</evidence>
<dbReference type="SUPFAM" id="SSF69572">
    <property type="entry name" value="Activating enzymes of the ubiquitin-like proteins"/>
    <property type="match status" value="1"/>
</dbReference>
<dbReference type="GO" id="GO:0004792">
    <property type="term" value="F:thiosulfate-cyanide sulfurtransferase activity"/>
    <property type="evidence" value="ECO:0007669"/>
    <property type="project" value="TreeGrafter"/>
</dbReference>
<dbReference type="PANTHER" id="PTHR10953">
    <property type="entry name" value="UBIQUITIN-ACTIVATING ENZYME E1"/>
    <property type="match status" value="1"/>
</dbReference>
<dbReference type="InterPro" id="IPR045886">
    <property type="entry name" value="ThiF/MoeB/HesA"/>
</dbReference>
<keyword evidence="4" id="KW-0812">Transmembrane</keyword>
<dbReference type="STRING" id="1703770.AMJ39_04340"/>
<comment type="caution">
    <text evidence="6">The sequence shown here is derived from an EMBL/GenBank/DDBJ whole genome shotgun (WGS) entry which is preliminary data.</text>
</comment>
<accession>A0A0S7WTK9</accession>
<proteinExistence type="predicted"/>
<evidence type="ECO:0000256" key="2">
    <source>
        <dbReference type="ARBA" id="ARBA00022741"/>
    </source>
</evidence>
<reference evidence="6 7" key="1">
    <citation type="journal article" date="2015" name="Microbiome">
        <title>Genomic resolution of linkages in carbon, nitrogen, and sulfur cycling among widespread estuary sediment bacteria.</title>
        <authorList>
            <person name="Baker B.J."/>
            <person name="Lazar C.S."/>
            <person name="Teske A.P."/>
            <person name="Dick G.J."/>
        </authorList>
    </citation>
    <scope>NUCLEOTIDE SEQUENCE [LARGE SCALE GENOMIC DNA]</scope>
    <source>
        <strain evidence="6">DG_24</strain>
    </source>
</reference>
<sequence length="261" mass="27580">MLRDDQLERYSRQIILPEVGADGQERLLGARVLIVGLGGLGSAAAIYLAAAGVGTLGLIDDGSVELSNLQRQIIHGTGDVGRPKPRSAADRIAAVNPEITIETHLEKFTPENGLSIVGSYDIAVDGSDNYPTRYAVSDAASMANKPLVHASALAFEGHVTIFPAGGRPCYRCLYPEPPPPGTVPTCQEAGIIGSLAGTLGAIQATEAVKLILSVGEPLVCRLWTYDSRTAIVRILEYQPNPACPRCGDEPTITRPASRTAR</sequence>
<protein>
    <submittedName>
        <fullName evidence="6">Adenylyltransferase</fullName>
    </submittedName>
</protein>
<feature type="domain" description="THIF-type NAD/FAD binding fold" evidence="5">
    <location>
        <begin position="10"/>
        <end position="244"/>
    </location>
</feature>
<dbReference type="CDD" id="cd00757">
    <property type="entry name" value="ThiF_MoeB_HesA_family"/>
    <property type="match status" value="1"/>
</dbReference>
<keyword evidence="1 6" id="KW-0808">Transferase</keyword>
<keyword evidence="6" id="KW-0548">Nucleotidyltransferase</keyword>
<dbReference type="EMBL" id="LIZS01000017">
    <property type="protein sequence ID" value="KPJ53517.1"/>
    <property type="molecule type" value="Genomic_DNA"/>
</dbReference>
<dbReference type="AlphaFoldDB" id="A0A0S7WTK9"/>